<comment type="caution">
    <text evidence="2">The sequence shown here is derived from an EMBL/GenBank/DDBJ whole genome shotgun (WGS) entry which is preliminary data.</text>
</comment>
<keyword evidence="1" id="KW-0732">Signal</keyword>
<evidence type="ECO:0000313" key="3">
    <source>
        <dbReference type="Proteomes" id="UP000663879"/>
    </source>
</evidence>
<gene>
    <name evidence="2" type="ORF">OXX778_LOCUS12768</name>
</gene>
<proteinExistence type="predicted"/>
<evidence type="ECO:0000313" key="2">
    <source>
        <dbReference type="EMBL" id="CAF0928367.1"/>
    </source>
</evidence>
<dbReference type="Proteomes" id="UP000663879">
    <property type="component" value="Unassembled WGS sequence"/>
</dbReference>
<protein>
    <submittedName>
        <fullName evidence="2">Uncharacterized protein</fullName>
    </submittedName>
</protein>
<organism evidence="2 3">
    <name type="scientific">Brachionus calyciflorus</name>
    <dbReference type="NCBI Taxonomy" id="104777"/>
    <lineage>
        <taxon>Eukaryota</taxon>
        <taxon>Metazoa</taxon>
        <taxon>Spiralia</taxon>
        <taxon>Gnathifera</taxon>
        <taxon>Rotifera</taxon>
        <taxon>Eurotatoria</taxon>
        <taxon>Monogononta</taxon>
        <taxon>Pseudotrocha</taxon>
        <taxon>Ploima</taxon>
        <taxon>Brachionidae</taxon>
        <taxon>Brachionus</taxon>
    </lineage>
</organism>
<accession>A0A814BJH2</accession>
<evidence type="ECO:0000256" key="1">
    <source>
        <dbReference type="SAM" id="SignalP"/>
    </source>
</evidence>
<keyword evidence="3" id="KW-1185">Reference proteome</keyword>
<sequence length="69" mass="8376">MRFLTIIMAICMFLISFQYIFALQSKQEAEEWYKNAVLEKTSGKKIKLEDLEKIRNEMHQRMKQHHSEL</sequence>
<reference evidence="2" key="1">
    <citation type="submission" date="2021-02" db="EMBL/GenBank/DDBJ databases">
        <authorList>
            <person name="Nowell W R."/>
        </authorList>
    </citation>
    <scope>NUCLEOTIDE SEQUENCE</scope>
    <source>
        <strain evidence="2">Ploen Becks lab</strain>
    </source>
</reference>
<feature type="chain" id="PRO_5032394834" evidence="1">
    <location>
        <begin position="23"/>
        <end position="69"/>
    </location>
</feature>
<name>A0A814BJH2_9BILA</name>
<dbReference type="EMBL" id="CAJNOC010002354">
    <property type="protein sequence ID" value="CAF0928367.1"/>
    <property type="molecule type" value="Genomic_DNA"/>
</dbReference>
<dbReference type="AlphaFoldDB" id="A0A814BJH2"/>
<feature type="signal peptide" evidence="1">
    <location>
        <begin position="1"/>
        <end position="22"/>
    </location>
</feature>